<dbReference type="EMBL" id="JABANN010000058">
    <property type="protein sequence ID" value="KAF4673103.1"/>
    <property type="molecule type" value="Genomic_DNA"/>
</dbReference>
<reference evidence="2 3" key="1">
    <citation type="submission" date="2020-04" db="EMBL/GenBank/DDBJ databases">
        <title>Perkinsus olseni comparative genomics.</title>
        <authorList>
            <person name="Bogema D.R."/>
        </authorList>
    </citation>
    <scope>NUCLEOTIDE SEQUENCE [LARGE SCALE GENOMIC DNA]</scope>
    <source>
        <strain evidence="2">ATCC PRA-31</strain>
    </source>
</reference>
<name>A0A7J6MNF3_PEROL</name>
<evidence type="ECO:0000313" key="3">
    <source>
        <dbReference type="Proteomes" id="UP000572268"/>
    </source>
</evidence>
<accession>A0A7J6MNF3</accession>
<gene>
    <name evidence="2" type="ORF">FOL46_007809</name>
</gene>
<keyword evidence="1" id="KW-0812">Transmembrane</keyword>
<keyword evidence="1" id="KW-0472">Membrane</keyword>
<sequence length="171" mass="18680">MTSPASPLPSESLTWEERINTAVYKFDRKLHHVVKEGLSGENTFYAIGGAGLTLLAATAIGAFTFRRKAKEFAWMNPAVFARQEAPSQASDFHKPQHFIPLASAVLTPRETVKLFVLPFIVVSGGIGVGWKVTQACTGMQHPSDLVATLKWVQGAGPVPEWRRGRQAPPLE</sequence>
<dbReference type="Proteomes" id="UP000572268">
    <property type="component" value="Unassembled WGS sequence"/>
</dbReference>
<feature type="transmembrane region" description="Helical" evidence="1">
    <location>
        <begin position="44"/>
        <end position="65"/>
    </location>
</feature>
<keyword evidence="1" id="KW-1133">Transmembrane helix</keyword>
<organism evidence="2 3">
    <name type="scientific">Perkinsus olseni</name>
    <name type="common">Perkinsus atlanticus</name>
    <dbReference type="NCBI Taxonomy" id="32597"/>
    <lineage>
        <taxon>Eukaryota</taxon>
        <taxon>Sar</taxon>
        <taxon>Alveolata</taxon>
        <taxon>Perkinsozoa</taxon>
        <taxon>Perkinsea</taxon>
        <taxon>Perkinsida</taxon>
        <taxon>Perkinsidae</taxon>
        <taxon>Perkinsus</taxon>
    </lineage>
</organism>
<dbReference type="AlphaFoldDB" id="A0A7J6MNF3"/>
<evidence type="ECO:0000256" key="1">
    <source>
        <dbReference type="SAM" id="Phobius"/>
    </source>
</evidence>
<proteinExistence type="predicted"/>
<evidence type="ECO:0000313" key="2">
    <source>
        <dbReference type="EMBL" id="KAF4673103.1"/>
    </source>
</evidence>
<comment type="caution">
    <text evidence="2">The sequence shown here is derived from an EMBL/GenBank/DDBJ whole genome shotgun (WGS) entry which is preliminary data.</text>
</comment>
<protein>
    <submittedName>
        <fullName evidence="2">Uncharacterized protein</fullName>
    </submittedName>
</protein>